<reference evidence="2 3" key="1">
    <citation type="submission" date="2017-08" db="EMBL/GenBank/DDBJ databases">
        <title>Infants hospitalized years apart are colonized by the same room-sourced microbial strains.</title>
        <authorList>
            <person name="Brooks B."/>
            <person name="Olm M.R."/>
            <person name="Firek B.A."/>
            <person name="Baker R."/>
            <person name="Thomas B.C."/>
            <person name="Morowitz M.J."/>
            <person name="Banfield J.F."/>
        </authorList>
    </citation>
    <scope>NUCLEOTIDE SEQUENCE [LARGE SCALE GENOMIC DNA]</scope>
    <source>
        <strain evidence="2">S2_003_000_R2_11</strain>
    </source>
</reference>
<evidence type="ECO:0000313" key="2">
    <source>
        <dbReference type="EMBL" id="PZQ96187.1"/>
    </source>
</evidence>
<organism evidence="2 3">
    <name type="scientific">Cereibacter sphaeroides</name>
    <name type="common">Rhodobacter sphaeroides</name>
    <dbReference type="NCBI Taxonomy" id="1063"/>
    <lineage>
        <taxon>Bacteria</taxon>
        <taxon>Pseudomonadati</taxon>
        <taxon>Pseudomonadota</taxon>
        <taxon>Alphaproteobacteria</taxon>
        <taxon>Rhodobacterales</taxon>
        <taxon>Paracoccaceae</taxon>
        <taxon>Cereibacter</taxon>
    </lineage>
</organism>
<dbReference type="AlphaFoldDB" id="A0A2W5TKE8"/>
<dbReference type="Proteomes" id="UP000248975">
    <property type="component" value="Unassembled WGS sequence"/>
</dbReference>
<protein>
    <submittedName>
        <fullName evidence="2">DUF2219 domain-containing protein</fullName>
    </submittedName>
</protein>
<dbReference type="Pfam" id="PF09982">
    <property type="entry name" value="LpxR"/>
    <property type="match status" value="1"/>
</dbReference>
<name>A0A2W5TKE8_CERSP</name>
<comment type="caution">
    <text evidence="2">The sequence shown here is derived from an EMBL/GenBank/DDBJ whole genome shotgun (WGS) entry which is preliminary data.</text>
</comment>
<evidence type="ECO:0000256" key="1">
    <source>
        <dbReference type="SAM" id="MobiDB-lite"/>
    </source>
</evidence>
<gene>
    <name evidence="2" type="ORF">DI533_17285</name>
</gene>
<feature type="region of interest" description="Disordered" evidence="1">
    <location>
        <begin position="1"/>
        <end position="23"/>
    </location>
</feature>
<sequence length="328" mass="35039">MTGAEVGSGANVGGGRRKTTGTRGRPKSFCALVAVAIAAWASDAPAEERVGLGWGRLFTNDLLGDGKDRWRSGSYTVSRVIGPAWTGSLPTQFGSVIELRFGGEIIAPSNLADPDKRDRPYAGNVSAGVHTHWAVGEAEVRTGLDLVATGQQTGVASFQEWVHDWSGLGSGEINVNQLPDAIYPTISGEAAQRLVVQDAAYVRPFVELQAGVETFARVGADLLIGPYWADSLAIRDNVSGQLYRGVAGSRMRGVSGIIGADYAYIFDSEYLPSGAGADFKTERVRVRAGAYMQWERVGVFYGATWLSKEFDGQPESQIVGSLRIDIGF</sequence>
<dbReference type="InterPro" id="IPR018707">
    <property type="entry name" value="LpxR"/>
</dbReference>
<accession>A0A2W5TKE8</accession>
<dbReference type="EMBL" id="QFQS01000004">
    <property type="protein sequence ID" value="PZQ96187.1"/>
    <property type="molecule type" value="Genomic_DNA"/>
</dbReference>
<dbReference type="Gene3D" id="2.40.128.140">
    <property type="entry name" value="Outer membrane protein"/>
    <property type="match status" value="1"/>
</dbReference>
<proteinExistence type="predicted"/>
<dbReference type="InterPro" id="IPR037107">
    <property type="entry name" value="Put_OMP_sf"/>
</dbReference>
<evidence type="ECO:0000313" key="3">
    <source>
        <dbReference type="Proteomes" id="UP000248975"/>
    </source>
</evidence>